<accession>G4TBH5</accession>
<dbReference type="PANTHER" id="PTHR48081:SF33">
    <property type="entry name" value="KYNURENINE FORMAMIDASE"/>
    <property type="match status" value="1"/>
</dbReference>
<feature type="transmembrane region" description="Helical" evidence="2">
    <location>
        <begin position="202"/>
        <end position="222"/>
    </location>
</feature>
<dbReference type="InParanoid" id="G4TBH5"/>
<dbReference type="Proteomes" id="UP000007148">
    <property type="component" value="Unassembled WGS sequence"/>
</dbReference>
<keyword evidence="5" id="KW-1185">Reference proteome</keyword>
<dbReference type="eggNOG" id="KOG1516">
    <property type="taxonomic scope" value="Eukaryota"/>
</dbReference>
<name>G4TBH5_SERID</name>
<dbReference type="OrthoDB" id="6495301at2759"/>
<evidence type="ECO:0000313" key="4">
    <source>
        <dbReference type="EMBL" id="CCA68657.1"/>
    </source>
</evidence>
<keyword evidence="2" id="KW-1133">Transmembrane helix</keyword>
<dbReference type="SUPFAM" id="SSF53474">
    <property type="entry name" value="alpha/beta-Hydrolases"/>
    <property type="match status" value="1"/>
</dbReference>
<evidence type="ECO:0000313" key="5">
    <source>
        <dbReference type="Proteomes" id="UP000007148"/>
    </source>
</evidence>
<dbReference type="PANTHER" id="PTHR48081">
    <property type="entry name" value="AB HYDROLASE SUPERFAMILY PROTEIN C4A8.06C"/>
    <property type="match status" value="1"/>
</dbReference>
<dbReference type="Gene3D" id="3.40.50.1820">
    <property type="entry name" value="alpha/beta hydrolase"/>
    <property type="match status" value="1"/>
</dbReference>
<gene>
    <name evidence="4" type="ORF">PIIN_02522</name>
</gene>
<evidence type="ECO:0000256" key="2">
    <source>
        <dbReference type="SAM" id="Phobius"/>
    </source>
</evidence>
<keyword evidence="2" id="KW-0472">Membrane</keyword>
<comment type="caution">
    <text evidence="4">The sequence shown here is derived from an EMBL/GenBank/DDBJ whole genome shotgun (WGS) entry which is preliminary data.</text>
</comment>
<dbReference type="EMBL" id="CAFZ01000037">
    <property type="protein sequence ID" value="CCA68657.1"/>
    <property type="molecule type" value="Genomic_DNA"/>
</dbReference>
<dbReference type="STRING" id="1109443.G4TBH5"/>
<feature type="domain" description="Alpha/beta hydrolase fold-3" evidence="3">
    <location>
        <begin position="149"/>
        <end position="219"/>
    </location>
</feature>
<dbReference type="OMA" id="MAPIACK"/>
<evidence type="ECO:0000259" key="3">
    <source>
        <dbReference type="Pfam" id="PF07859"/>
    </source>
</evidence>
<organism evidence="4 5">
    <name type="scientific">Serendipita indica (strain DSM 11827)</name>
    <name type="common">Root endophyte fungus</name>
    <name type="synonym">Piriformospora indica</name>
    <dbReference type="NCBI Taxonomy" id="1109443"/>
    <lineage>
        <taxon>Eukaryota</taxon>
        <taxon>Fungi</taxon>
        <taxon>Dikarya</taxon>
        <taxon>Basidiomycota</taxon>
        <taxon>Agaricomycotina</taxon>
        <taxon>Agaricomycetes</taxon>
        <taxon>Sebacinales</taxon>
        <taxon>Serendipitaceae</taxon>
        <taxon>Serendipita</taxon>
    </lineage>
</organism>
<sequence>MGVLLMITLFPLACFFTVPGLCVAAIVLAVSIPQIVYVHFADPMDAKRPLPVPSLKQCLQIDVTIWRLLRESIRVGRRIAREVLLRRVQRSVNHRVVRNIAFGSNNLSLDVYIPMESATTGSSAPVILFLAPQIRPFDTRKLVFSSLGATLAESIGCVVVIPDLTNYPNGRIRQQVEDIRAAIHWTKGNIHLHGGDSSRLNLAGLGLGGLLALLVPLQSAVVKSRSLIIRDRKMSIELPAGVEEVKEYGSDYPLPRIDGLILIDAITNVDEQLTEETSRGIQHLSLTRRLLGPSERTCYFHSPAHLLYAARNILQLQLLPQKVLFIHGGLDRYTKHTQSETMKEIMRGVGIQDAKVKVYPTDLWDTALGMMCDTQGSPVIDEIYSFLWDEDLLTPRAREAAL</sequence>
<dbReference type="InterPro" id="IPR050300">
    <property type="entry name" value="GDXG_lipolytic_enzyme"/>
</dbReference>
<keyword evidence="1" id="KW-0378">Hydrolase</keyword>
<dbReference type="InterPro" id="IPR029058">
    <property type="entry name" value="AB_hydrolase_fold"/>
</dbReference>
<proteinExistence type="predicted"/>
<dbReference type="InterPro" id="IPR013094">
    <property type="entry name" value="AB_hydrolase_3"/>
</dbReference>
<reference evidence="4 5" key="1">
    <citation type="journal article" date="2011" name="PLoS Pathog.">
        <title>Endophytic Life Strategies Decoded by Genome and Transcriptome Analyses of the Mutualistic Root Symbiont Piriformospora indica.</title>
        <authorList>
            <person name="Zuccaro A."/>
            <person name="Lahrmann U."/>
            <person name="Guldener U."/>
            <person name="Langen G."/>
            <person name="Pfiffi S."/>
            <person name="Biedenkopf D."/>
            <person name="Wong P."/>
            <person name="Samans B."/>
            <person name="Grimm C."/>
            <person name="Basiewicz M."/>
            <person name="Murat C."/>
            <person name="Martin F."/>
            <person name="Kogel K.H."/>
        </authorList>
    </citation>
    <scope>NUCLEOTIDE SEQUENCE [LARGE SCALE GENOMIC DNA]</scope>
    <source>
        <strain evidence="4 5">DSM 11827</strain>
    </source>
</reference>
<dbReference type="HOGENOM" id="CLU_685343_0_0_1"/>
<protein>
    <recommendedName>
        <fullName evidence="3">Alpha/beta hydrolase fold-3 domain-containing protein</fullName>
    </recommendedName>
</protein>
<dbReference type="AlphaFoldDB" id="G4TBH5"/>
<keyword evidence="2" id="KW-0812">Transmembrane</keyword>
<dbReference type="GO" id="GO:0016787">
    <property type="term" value="F:hydrolase activity"/>
    <property type="evidence" value="ECO:0007669"/>
    <property type="project" value="UniProtKB-KW"/>
</dbReference>
<evidence type="ECO:0000256" key="1">
    <source>
        <dbReference type="ARBA" id="ARBA00022801"/>
    </source>
</evidence>
<dbReference type="Pfam" id="PF07859">
    <property type="entry name" value="Abhydrolase_3"/>
    <property type="match status" value="1"/>
</dbReference>